<dbReference type="SUPFAM" id="SSF160214">
    <property type="entry name" value="FlaG-like"/>
    <property type="match status" value="1"/>
</dbReference>
<dbReference type="Proteomes" id="UP000477680">
    <property type="component" value="Chromosome"/>
</dbReference>
<dbReference type="Pfam" id="PF03646">
    <property type="entry name" value="FlaG"/>
    <property type="match status" value="1"/>
</dbReference>
<dbReference type="KEGG" id="kim:G3T16_01765"/>
<reference evidence="2 3" key="1">
    <citation type="submission" date="2020-02" db="EMBL/GenBank/DDBJ databases">
        <title>Genome sequencing for Kineobactrum sp. M2.</title>
        <authorList>
            <person name="Park S.-J."/>
        </authorList>
    </citation>
    <scope>NUCLEOTIDE SEQUENCE [LARGE SCALE GENOMIC DNA]</scope>
    <source>
        <strain evidence="2 3">M2</strain>
    </source>
</reference>
<keyword evidence="2" id="KW-0282">Flagellum</keyword>
<sequence>MSTSLSVSSLTPAPAALDGSRRQQLERVVAQLPLGSGAQTGTGARSPGPEELLAPVQQINATLKNHGVKFELSGEPPQTVARIVDLDTGDLIRQIPSEEVLVVAERLEEVRGLLFNEQT</sequence>
<evidence type="ECO:0000313" key="3">
    <source>
        <dbReference type="Proteomes" id="UP000477680"/>
    </source>
</evidence>
<keyword evidence="3" id="KW-1185">Reference proteome</keyword>
<accession>A0A6C0TY46</accession>
<feature type="region of interest" description="Disordered" evidence="1">
    <location>
        <begin position="1"/>
        <end position="22"/>
    </location>
</feature>
<dbReference type="AlphaFoldDB" id="A0A6C0TY46"/>
<evidence type="ECO:0000313" key="2">
    <source>
        <dbReference type="EMBL" id="QIB64319.1"/>
    </source>
</evidence>
<dbReference type="PANTHER" id="PTHR37166">
    <property type="entry name" value="PROTEIN FLAG"/>
    <property type="match status" value="1"/>
</dbReference>
<feature type="compositionally biased region" description="Polar residues" evidence="1">
    <location>
        <begin position="1"/>
        <end position="11"/>
    </location>
</feature>
<proteinExistence type="predicted"/>
<dbReference type="InterPro" id="IPR035924">
    <property type="entry name" value="FlaG-like_sf"/>
</dbReference>
<evidence type="ECO:0000256" key="1">
    <source>
        <dbReference type="SAM" id="MobiDB-lite"/>
    </source>
</evidence>
<dbReference type="EMBL" id="CP048711">
    <property type="protein sequence ID" value="QIB64319.1"/>
    <property type="molecule type" value="Genomic_DNA"/>
</dbReference>
<keyword evidence="2" id="KW-0969">Cilium</keyword>
<name>A0A6C0TY46_9GAMM</name>
<gene>
    <name evidence="2" type="ORF">G3T16_01765</name>
</gene>
<dbReference type="PANTHER" id="PTHR37166:SF1">
    <property type="entry name" value="PROTEIN FLAG"/>
    <property type="match status" value="1"/>
</dbReference>
<dbReference type="InterPro" id="IPR005186">
    <property type="entry name" value="FlaG"/>
</dbReference>
<protein>
    <submittedName>
        <fullName evidence="2">Flagellar protein FlaG</fullName>
    </submittedName>
</protein>
<dbReference type="RefSeq" id="WP_163493569.1">
    <property type="nucleotide sequence ID" value="NZ_CP048711.1"/>
</dbReference>
<organism evidence="2 3">
    <name type="scientific">Kineobactrum salinum</name>
    <dbReference type="NCBI Taxonomy" id="2708301"/>
    <lineage>
        <taxon>Bacteria</taxon>
        <taxon>Pseudomonadati</taxon>
        <taxon>Pseudomonadota</taxon>
        <taxon>Gammaproteobacteria</taxon>
        <taxon>Cellvibrionales</taxon>
        <taxon>Halieaceae</taxon>
        <taxon>Kineobactrum</taxon>
    </lineage>
</organism>
<dbReference type="Gene3D" id="3.30.160.170">
    <property type="entry name" value="FlaG-like"/>
    <property type="match status" value="1"/>
</dbReference>
<keyword evidence="2" id="KW-0966">Cell projection</keyword>